<feature type="binding site" evidence="8">
    <location>
        <position position="99"/>
    </location>
    <ligand>
        <name>Mg(2+)</name>
        <dbReference type="ChEBI" id="CHEBI:18420"/>
    </ligand>
</feature>
<dbReference type="Gene3D" id="3.40.50.1010">
    <property type="entry name" value="5'-nuclease"/>
    <property type="match status" value="1"/>
</dbReference>
<dbReference type="InterPro" id="IPR022907">
    <property type="entry name" value="VapC_family"/>
</dbReference>
<comment type="cofactor">
    <cofactor evidence="1 8">
        <name>Mg(2+)</name>
        <dbReference type="ChEBI" id="CHEBI:18420"/>
    </cofactor>
</comment>
<dbReference type="Pfam" id="PF01850">
    <property type="entry name" value="PIN"/>
    <property type="match status" value="1"/>
</dbReference>
<gene>
    <name evidence="8" type="primary">vapC</name>
    <name evidence="10" type="ORF">DSYM_00630</name>
</gene>
<evidence type="ECO:0000256" key="5">
    <source>
        <dbReference type="ARBA" id="ARBA00022801"/>
    </source>
</evidence>
<comment type="similarity">
    <text evidence="7 8">Belongs to the PINc/VapC protein family.</text>
</comment>
<dbReference type="GO" id="GO:0090729">
    <property type="term" value="F:toxin activity"/>
    <property type="evidence" value="ECO:0007669"/>
    <property type="project" value="UniProtKB-KW"/>
</dbReference>
<keyword evidence="6 8" id="KW-0460">Magnesium</keyword>
<organism evidence="10 11">
    <name type="scientific">Candidatus Desulfobacillus denitrificans</name>
    <dbReference type="NCBI Taxonomy" id="2608985"/>
    <lineage>
        <taxon>Bacteria</taxon>
        <taxon>Pseudomonadati</taxon>
        <taxon>Pseudomonadota</taxon>
        <taxon>Betaproteobacteria</taxon>
        <taxon>Candidatus Desulfobacillus</taxon>
    </lineage>
</organism>
<evidence type="ECO:0000256" key="4">
    <source>
        <dbReference type="ARBA" id="ARBA00022723"/>
    </source>
</evidence>
<feature type="domain" description="PIN" evidence="9">
    <location>
        <begin position="4"/>
        <end position="126"/>
    </location>
</feature>
<dbReference type="EC" id="3.1.-.-" evidence="8"/>
<dbReference type="PANTHER" id="PTHR33653:SF1">
    <property type="entry name" value="RIBONUCLEASE VAPC2"/>
    <property type="match status" value="1"/>
</dbReference>
<dbReference type="GO" id="GO:0004540">
    <property type="term" value="F:RNA nuclease activity"/>
    <property type="evidence" value="ECO:0007669"/>
    <property type="project" value="InterPro"/>
</dbReference>
<sequence>MARYLLDTDICSYIMKRSHPVLLERIRSVPIADQAMSAVTAAELLYGVKLSAKQKQAREAFNAFVRHLEVLGWPAEAAEHYADIRADLRHRGAKIGANDLLIAAHARSLKAVLVTNNVREFARVKGLKVENWTA</sequence>
<comment type="function">
    <text evidence="8">Toxic component of a toxin-antitoxin (TA) system. An RNase.</text>
</comment>
<dbReference type="GO" id="GO:0016787">
    <property type="term" value="F:hydrolase activity"/>
    <property type="evidence" value="ECO:0007669"/>
    <property type="project" value="UniProtKB-KW"/>
</dbReference>
<evidence type="ECO:0000256" key="3">
    <source>
        <dbReference type="ARBA" id="ARBA00022722"/>
    </source>
</evidence>
<dbReference type="SUPFAM" id="SSF88723">
    <property type="entry name" value="PIN domain-like"/>
    <property type="match status" value="1"/>
</dbReference>
<evidence type="ECO:0000256" key="1">
    <source>
        <dbReference type="ARBA" id="ARBA00001946"/>
    </source>
</evidence>
<keyword evidence="3 8" id="KW-0540">Nuclease</keyword>
<keyword evidence="4 8" id="KW-0479">Metal-binding</keyword>
<name>A0A809S844_9PROT</name>
<dbReference type="InterPro" id="IPR050556">
    <property type="entry name" value="Type_II_TA_system_RNase"/>
</dbReference>
<proteinExistence type="inferred from homology"/>
<evidence type="ECO:0000256" key="8">
    <source>
        <dbReference type="HAMAP-Rule" id="MF_00265"/>
    </source>
</evidence>
<dbReference type="AlphaFoldDB" id="A0A809S844"/>
<evidence type="ECO:0000313" key="10">
    <source>
        <dbReference type="EMBL" id="BBO19364.1"/>
    </source>
</evidence>
<dbReference type="InterPro" id="IPR029060">
    <property type="entry name" value="PIN-like_dom_sf"/>
</dbReference>
<dbReference type="HAMAP" id="MF_00265">
    <property type="entry name" value="VapC_Nob1"/>
    <property type="match status" value="1"/>
</dbReference>
<dbReference type="CDD" id="cd18735">
    <property type="entry name" value="PIN_HiVapC1-like"/>
    <property type="match status" value="1"/>
</dbReference>
<dbReference type="Proteomes" id="UP000662914">
    <property type="component" value="Chromosome"/>
</dbReference>
<evidence type="ECO:0000313" key="11">
    <source>
        <dbReference type="Proteomes" id="UP000662914"/>
    </source>
</evidence>
<accession>A0A809S844</accession>
<evidence type="ECO:0000259" key="9">
    <source>
        <dbReference type="Pfam" id="PF01850"/>
    </source>
</evidence>
<evidence type="ECO:0000256" key="6">
    <source>
        <dbReference type="ARBA" id="ARBA00022842"/>
    </source>
</evidence>
<protein>
    <recommendedName>
        <fullName evidence="8">Ribonuclease VapC</fullName>
        <shortName evidence="8">RNase VapC</shortName>
        <ecNumber evidence="8">3.1.-.-</ecNumber>
    </recommendedName>
    <alternativeName>
        <fullName evidence="8">Toxin VapC</fullName>
    </alternativeName>
</protein>
<dbReference type="KEGG" id="ddz:DSYM_00630"/>
<dbReference type="InterPro" id="IPR002716">
    <property type="entry name" value="PIN_dom"/>
</dbReference>
<feature type="binding site" evidence="8">
    <location>
        <position position="7"/>
    </location>
    <ligand>
        <name>Mg(2+)</name>
        <dbReference type="ChEBI" id="CHEBI:18420"/>
    </ligand>
</feature>
<reference evidence="10" key="1">
    <citation type="journal article" name="DNA Res.">
        <title>The physiological potential of anammox bacteria as revealed by their core genome structure.</title>
        <authorList>
            <person name="Okubo T."/>
            <person name="Toyoda A."/>
            <person name="Fukuhara K."/>
            <person name="Uchiyama I."/>
            <person name="Harigaya Y."/>
            <person name="Kuroiwa M."/>
            <person name="Suzuki T."/>
            <person name="Murakami Y."/>
            <person name="Suwa Y."/>
            <person name="Takami H."/>
        </authorList>
    </citation>
    <scope>NUCLEOTIDE SEQUENCE</scope>
    <source>
        <strain evidence="10">317325-3</strain>
    </source>
</reference>
<keyword evidence="5 8" id="KW-0378">Hydrolase</keyword>
<keyword evidence="8" id="KW-0800">Toxin</keyword>
<evidence type="ECO:0000256" key="2">
    <source>
        <dbReference type="ARBA" id="ARBA00022649"/>
    </source>
</evidence>
<dbReference type="EMBL" id="AP021857">
    <property type="protein sequence ID" value="BBO19364.1"/>
    <property type="molecule type" value="Genomic_DNA"/>
</dbReference>
<dbReference type="PANTHER" id="PTHR33653">
    <property type="entry name" value="RIBONUCLEASE VAPC2"/>
    <property type="match status" value="1"/>
</dbReference>
<dbReference type="GO" id="GO:0000287">
    <property type="term" value="F:magnesium ion binding"/>
    <property type="evidence" value="ECO:0007669"/>
    <property type="project" value="UniProtKB-UniRule"/>
</dbReference>
<keyword evidence="2 8" id="KW-1277">Toxin-antitoxin system</keyword>
<evidence type="ECO:0000256" key="7">
    <source>
        <dbReference type="ARBA" id="ARBA00038093"/>
    </source>
</evidence>